<keyword evidence="2" id="KW-1185">Reference proteome</keyword>
<name>A0AAQ3LBC7_9BACT</name>
<sequence>MGKHPPLSELQKCIRRWKKGYLSEREVVDGLFASMKKEDLLTLSDECPEALLALLKTEVSRFPKADKGWDGFYLGTVSEYSPSISQERIRKIGLEETKRIRIGVELFRNWLKENGDSRSERKF</sequence>
<dbReference type="EMBL" id="CP136920">
    <property type="protein sequence ID" value="WOO40348.1"/>
    <property type="molecule type" value="Genomic_DNA"/>
</dbReference>
<evidence type="ECO:0000313" key="2">
    <source>
        <dbReference type="Proteomes" id="UP001304300"/>
    </source>
</evidence>
<dbReference type="RefSeq" id="WP_317832546.1">
    <property type="nucleotide sequence ID" value="NZ_CP136920.1"/>
</dbReference>
<proteinExistence type="predicted"/>
<evidence type="ECO:0000313" key="1">
    <source>
        <dbReference type="EMBL" id="WOO40348.1"/>
    </source>
</evidence>
<organism evidence="1 2">
    <name type="scientific">Rubellicoccus peritrichatus</name>
    <dbReference type="NCBI Taxonomy" id="3080537"/>
    <lineage>
        <taxon>Bacteria</taxon>
        <taxon>Pseudomonadati</taxon>
        <taxon>Verrucomicrobiota</taxon>
        <taxon>Opitutia</taxon>
        <taxon>Puniceicoccales</taxon>
        <taxon>Cerasicoccaceae</taxon>
        <taxon>Rubellicoccus</taxon>
    </lineage>
</organism>
<dbReference type="KEGG" id="puo:RZN69_17150"/>
<dbReference type="AlphaFoldDB" id="A0AAQ3LBC7"/>
<accession>A0AAQ3LBC7</accession>
<protein>
    <submittedName>
        <fullName evidence="1">Uncharacterized protein</fullName>
    </submittedName>
</protein>
<dbReference type="Proteomes" id="UP001304300">
    <property type="component" value="Chromosome"/>
</dbReference>
<reference evidence="1 2" key="1">
    <citation type="submission" date="2023-10" db="EMBL/GenBank/DDBJ databases">
        <title>Rubellicoccus peritrichatus gen. nov., sp. nov., isolated from an algae of coral reef tank.</title>
        <authorList>
            <person name="Luo J."/>
        </authorList>
    </citation>
    <scope>NUCLEOTIDE SEQUENCE [LARGE SCALE GENOMIC DNA]</scope>
    <source>
        <strain evidence="1 2">CR14</strain>
    </source>
</reference>
<gene>
    <name evidence="1" type="ORF">RZN69_17150</name>
</gene>